<dbReference type="AlphaFoldDB" id="A0A2N1UNR6"/>
<feature type="domain" description="RecJ OB" evidence="9">
    <location>
        <begin position="481"/>
        <end position="587"/>
    </location>
</feature>
<dbReference type="GO" id="GO:0006310">
    <property type="term" value="P:DNA recombination"/>
    <property type="evidence" value="ECO:0007669"/>
    <property type="project" value="InterPro"/>
</dbReference>
<dbReference type="InterPro" id="IPR004610">
    <property type="entry name" value="RecJ"/>
</dbReference>
<dbReference type="GO" id="GO:0006281">
    <property type="term" value="P:DNA repair"/>
    <property type="evidence" value="ECO:0007669"/>
    <property type="project" value="InterPro"/>
</dbReference>
<name>A0A2N1UNR6_9BACT</name>
<evidence type="ECO:0000259" key="7">
    <source>
        <dbReference type="Pfam" id="PF01368"/>
    </source>
</evidence>
<dbReference type="InterPro" id="IPR051673">
    <property type="entry name" value="SSDNA_exonuclease_RecJ"/>
</dbReference>
<evidence type="ECO:0000256" key="5">
    <source>
        <dbReference type="ARBA" id="ARBA00022839"/>
    </source>
</evidence>
<keyword evidence="3" id="KW-0540">Nuclease</keyword>
<dbReference type="Pfam" id="PF17768">
    <property type="entry name" value="RecJ_OB"/>
    <property type="match status" value="1"/>
</dbReference>
<dbReference type="Pfam" id="PF01368">
    <property type="entry name" value="DHH"/>
    <property type="match status" value="1"/>
</dbReference>
<protein>
    <recommendedName>
        <fullName evidence="2">Single-stranded-DNA-specific exonuclease RecJ</fullName>
    </recommendedName>
</protein>
<evidence type="ECO:0000256" key="3">
    <source>
        <dbReference type="ARBA" id="ARBA00022722"/>
    </source>
</evidence>
<keyword evidence="5 10" id="KW-0269">Exonuclease</keyword>
<dbReference type="PANTHER" id="PTHR30255:SF2">
    <property type="entry name" value="SINGLE-STRANDED-DNA-SPECIFIC EXONUCLEASE RECJ"/>
    <property type="match status" value="1"/>
</dbReference>
<dbReference type="GO" id="GO:0003676">
    <property type="term" value="F:nucleic acid binding"/>
    <property type="evidence" value="ECO:0007669"/>
    <property type="project" value="InterPro"/>
</dbReference>
<evidence type="ECO:0000259" key="8">
    <source>
        <dbReference type="Pfam" id="PF02272"/>
    </source>
</evidence>
<evidence type="ECO:0000313" key="10">
    <source>
        <dbReference type="EMBL" id="PKL72495.1"/>
    </source>
</evidence>
<comment type="caution">
    <text evidence="10">The sequence shown here is derived from an EMBL/GenBank/DDBJ whole genome shotgun (WGS) entry which is preliminary data.</text>
</comment>
<feature type="coiled-coil region" evidence="6">
    <location>
        <begin position="326"/>
        <end position="357"/>
    </location>
</feature>
<comment type="similarity">
    <text evidence="1">Belongs to the RecJ family.</text>
</comment>
<accession>A0A2N1UNR6</accession>
<feature type="domain" description="DHHA1" evidence="8">
    <location>
        <begin position="372"/>
        <end position="467"/>
    </location>
</feature>
<dbReference type="InterPro" id="IPR038763">
    <property type="entry name" value="DHH_sf"/>
</dbReference>
<keyword evidence="6" id="KW-0175">Coiled coil</keyword>
<dbReference type="Gene3D" id="3.90.1640.30">
    <property type="match status" value="1"/>
</dbReference>
<evidence type="ECO:0000313" key="11">
    <source>
        <dbReference type="Proteomes" id="UP000233414"/>
    </source>
</evidence>
<evidence type="ECO:0000256" key="6">
    <source>
        <dbReference type="SAM" id="Coils"/>
    </source>
</evidence>
<dbReference type="Gene3D" id="2.40.50.460">
    <property type="match status" value="1"/>
</dbReference>
<dbReference type="Proteomes" id="UP000233414">
    <property type="component" value="Unassembled WGS sequence"/>
</dbReference>
<reference evidence="10 11" key="1">
    <citation type="journal article" date="2017" name="ISME J.">
        <title>Potential for microbial H2 and metal transformations associated with novel bacteria and archaea in deep terrestrial subsurface sediments.</title>
        <authorList>
            <person name="Hernsdorf A.W."/>
            <person name="Amano Y."/>
            <person name="Miyakawa K."/>
            <person name="Ise K."/>
            <person name="Suzuki Y."/>
            <person name="Anantharaman K."/>
            <person name="Probst A."/>
            <person name="Burstein D."/>
            <person name="Thomas B.C."/>
            <person name="Banfield J.F."/>
        </authorList>
    </citation>
    <scope>NUCLEOTIDE SEQUENCE [LARGE SCALE GENOMIC DNA]</scope>
    <source>
        <strain evidence="10">HGW-Kuenenbacteria-1</strain>
    </source>
</reference>
<gene>
    <name evidence="10" type="primary">recJ</name>
    <name evidence="10" type="ORF">CVV26_01235</name>
</gene>
<dbReference type="InterPro" id="IPR001667">
    <property type="entry name" value="DDH_dom"/>
</dbReference>
<evidence type="ECO:0000256" key="1">
    <source>
        <dbReference type="ARBA" id="ARBA00005915"/>
    </source>
</evidence>
<feature type="domain" description="DDH" evidence="7">
    <location>
        <begin position="77"/>
        <end position="251"/>
    </location>
</feature>
<dbReference type="EMBL" id="PGYQ01000003">
    <property type="protein sequence ID" value="PKL72495.1"/>
    <property type="molecule type" value="Genomic_DNA"/>
</dbReference>
<dbReference type="PANTHER" id="PTHR30255">
    <property type="entry name" value="SINGLE-STRANDED-DNA-SPECIFIC EXONUCLEASE RECJ"/>
    <property type="match status" value="1"/>
</dbReference>
<dbReference type="NCBIfam" id="TIGR00644">
    <property type="entry name" value="recJ"/>
    <property type="match status" value="1"/>
</dbReference>
<evidence type="ECO:0000256" key="4">
    <source>
        <dbReference type="ARBA" id="ARBA00022801"/>
    </source>
</evidence>
<evidence type="ECO:0000256" key="2">
    <source>
        <dbReference type="ARBA" id="ARBA00019841"/>
    </source>
</evidence>
<organism evidence="10 11">
    <name type="scientific">Candidatus Kuenenbacteria bacterium HGW-Kuenenbacteria-1</name>
    <dbReference type="NCBI Taxonomy" id="2013812"/>
    <lineage>
        <taxon>Bacteria</taxon>
        <taxon>Candidatus Kueneniibacteriota</taxon>
    </lineage>
</organism>
<dbReference type="SUPFAM" id="SSF64182">
    <property type="entry name" value="DHH phosphoesterases"/>
    <property type="match status" value="1"/>
</dbReference>
<proteinExistence type="inferred from homology"/>
<dbReference type="GO" id="GO:0008409">
    <property type="term" value="F:5'-3' exonuclease activity"/>
    <property type="evidence" value="ECO:0007669"/>
    <property type="project" value="InterPro"/>
</dbReference>
<dbReference type="Pfam" id="PF02272">
    <property type="entry name" value="DHHA1"/>
    <property type="match status" value="1"/>
</dbReference>
<dbReference type="InterPro" id="IPR003156">
    <property type="entry name" value="DHHA1_dom"/>
</dbReference>
<sequence length="593" mass="67482">MRWIINKSITINEKKQFSQINPIVLQLLFNRELKTQKQIDEFLYSDYSQDIHDPFLLPEMGKAVQRIFQAIKDQELIMVHGDYDADGICGSLLLIETLEKLGARTDIYIPHREKEGYGLKEQAVDYMMKQENKKMQNTNGSIPMVIKNKTSGNGLIITVDCGITNIDGIKYAQKNNIDVIITDHHLPCKNIPKAFAIIHPKTGNEYPFKDLAGAGVAFKLAQALLRKKEQESTLNFKGFEKWLLDLLVIATVADLVPMLGENKTLTKYGLIVLNKTKRIGLKKLIEISKLSEVSELNVFNVGFQIAPRINSLGRLKHANTSYQLLKTQDENEAKKIAEELDQTNQERQRLIEEAVLQVLNQLGKITDKQKILFVLNKNWPEGILGLIAGKICNKFNRPTMAMTYKINNNQQAEIVGSGRSNNFNLKLALEKIENILTSFGGHKCACGFKFLENNLENFKKKLEKIANKEISDQDLIPILNIDQEITLAEVNWELFNELKKFEPYGKENPQPKFLIKNLRIINLEKVGQNEQHLKLSATDEQVIIKMIGFGLGEKGGKFNIGNRIDIISEININEWNGNKELQLKIVDLKTTEL</sequence>
<dbReference type="InterPro" id="IPR041122">
    <property type="entry name" value="RecJ_OB"/>
</dbReference>
<keyword evidence="4" id="KW-0378">Hydrolase</keyword>
<evidence type="ECO:0000259" key="9">
    <source>
        <dbReference type="Pfam" id="PF17768"/>
    </source>
</evidence>